<keyword evidence="2" id="KW-1185">Reference proteome</keyword>
<dbReference type="KEGG" id="acis:CBP35_19835"/>
<evidence type="ECO:0000313" key="1">
    <source>
        <dbReference type="EMBL" id="ART61225.1"/>
    </source>
</evidence>
<organism evidence="1 2">
    <name type="scientific">Acidovorax carolinensis</name>
    <dbReference type="NCBI Taxonomy" id="553814"/>
    <lineage>
        <taxon>Bacteria</taxon>
        <taxon>Pseudomonadati</taxon>
        <taxon>Pseudomonadota</taxon>
        <taxon>Betaproteobacteria</taxon>
        <taxon>Burkholderiales</taxon>
        <taxon>Comamonadaceae</taxon>
        <taxon>Acidovorax</taxon>
    </lineage>
</organism>
<name>A0A240UJD3_9BURK</name>
<protein>
    <submittedName>
        <fullName evidence="1">Uncharacterized protein</fullName>
    </submittedName>
</protein>
<accession>A0A240UJD3</accession>
<gene>
    <name evidence="1" type="ORF">CBP36_19865</name>
</gene>
<proteinExistence type="predicted"/>
<sequence>MNFVTLEENASLKANSRLKAIFEDIERNARLQGNTEILMDLDRIPCLLLGASNNFSDEDIDRSNASALDSLEKISAKFSAQTP</sequence>
<reference evidence="1" key="1">
    <citation type="submission" date="2017-05" db="EMBL/GenBank/DDBJ databases">
        <title>Polyphasic characterization of four soil-derived phenanthrene-degrading Acidovorax strains and proposal of Acidovorax phenanthrenivorans sp. nov.</title>
        <authorList>
            <person name="Singleton D."/>
            <person name="Lee J."/>
            <person name="Dickey A.N."/>
            <person name="Stroud A."/>
            <person name="Scholl E.H."/>
            <person name="Wright F.A."/>
            <person name="Aitken M.D."/>
        </authorList>
    </citation>
    <scope>NUCLEOTIDE SEQUENCE</scope>
    <source>
        <strain evidence="1">P4</strain>
        <plasmid evidence="1">pACP4.1</plasmid>
    </source>
</reference>
<dbReference type="AlphaFoldDB" id="A0A240UJD3"/>
<dbReference type="KEGG" id="acip:CBP36_19865"/>
<geneLocation type="plasmid" evidence="1 2">
    <name>pACP4.1</name>
</geneLocation>
<dbReference type="EMBL" id="CP021367">
    <property type="protein sequence ID" value="ART61225.1"/>
    <property type="molecule type" value="Genomic_DNA"/>
</dbReference>
<keyword evidence="1" id="KW-0614">Plasmid</keyword>
<dbReference type="RefSeq" id="WP_086928996.1">
    <property type="nucleotide sequence ID" value="NZ_CP021363.1"/>
</dbReference>
<dbReference type="Proteomes" id="UP000194440">
    <property type="component" value="Plasmid pACP4.1"/>
</dbReference>
<evidence type="ECO:0000313" key="2">
    <source>
        <dbReference type="Proteomes" id="UP000194440"/>
    </source>
</evidence>